<dbReference type="AlphaFoldDB" id="A0A645I772"/>
<accession>A0A645I772</accession>
<organism evidence="2">
    <name type="scientific">bioreactor metagenome</name>
    <dbReference type="NCBI Taxonomy" id="1076179"/>
    <lineage>
        <taxon>unclassified sequences</taxon>
        <taxon>metagenomes</taxon>
        <taxon>ecological metagenomes</taxon>
    </lineage>
</organism>
<name>A0A645I772_9ZZZZ</name>
<evidence type="ECO:0000259" key="1">
    <source>
        <dbReference type="Pfam" id="PF17390"/>
    </source>
</evidence>
<dbReference type="Gene3D" id="2.60.420.10">
    <property type="entry name" value="Maltose phosphorylase, domain 3"/>
    <property type="match status" value="1"/>
</dbReference>
<dbReference type="Pfam" id="PF17390">
    <property type="entry name" value="Bac_rhamnosid_C"/>
    <property type="match status" value="1"/>
</dbReference>
<sequence length="75" mass="7863">MSAYGMIKSSWKKLTDSKLEFSVTIPANTTAEVFFPTDSLGKVKVKGGGALPGEKVKGDSPVLVMGSGTYTFICG</sequence>
<dbReference type="InterPro" id="IPR035398">
    <property type="entry name" value="Bac_rhamnosid_C"/>
</dbReference>
<proteinExistence type="predicted"/>
<feature type="domain" description="Alpha-L-rhamnosidase C-terminal" evidence="1">
    <location>
        <begin position="2"/>
        <end position="48"/>
    </location>
</feature>
<protein>
    <recommendedName>
        <fullName evidence="1">Alpha-L-rhamnosidase C-terminal domain-containing protein</fullName>
    </recommendedName>
</protein>
<reference evidence="2" key="1">
    <citation type="submission" date="2019-08" db="EMBL/GenBank/DDBJ databases">
        <authorList>
            <person name="Kucharzyk K."/>
            <person name="Murdoch R.W."/>
            <person name="Higgins S."/>
            <person name="Loffler F."/>
        </authorList>
    </citation>
    <scope>NUCLEOTIDE SEQUENCE</scope>
</reference>
<dbReference type="EMBL" id="VSSQ01107471">
    <property type="protein sequence ID" value="MPN46632.1"/>
    <property type="molecule type" value="Genomic_DNA"/>
</dbReference>
<comment type="caution">
    <text evidence="2">The sequence shown here is derived from an EMBL/GenBank/DDBJ whole genome shotgun (WGS) entry which is preliminary data.</text>
</comment>
<gene>
    <name evidence="2" type="ORF">SDC9_194223</name>
</gene>
<evidence type="ECO:0000313" key="2">
    <source>
        <dbReference type="EMBL" id="MPN46632.1"/>
    </source>
</evidence>